<comment type="caution">
    <text evidence="2">The sequence shown here is derived from an EMBL/GenBank/DDBJ whole genome shotgun (WGS) entry which is preliminary data.</text>
</comment>
<reference evidence="2 3" key="1">
    <citation type="journal article" date="2015" name="Nature">
        <title>rRNA introns, odd ribosomes, and small enigmatic genomes across a large radiation of phyla.</title>
        <authorList>
            <person name="Brown C.T."/>
            <person name="Hug L.A."/>
            <person name="Thomas B.C."/>
            <person name="Sharon I."/>
            <person name="Castelle C.J."/>
            <person name="Singh A."/>
            <person name="Wilkins M.J."/>
            <person name="Williams K.H."/>
            <person name="Banfield J.F."/>
        </authorList>
    </citation>
    <scope>NUCLEOTIDE SEQUENCE [LARGE SCALE GENOMIC DNA]</scope>
</reference>
<proteinExistence type="predicted"/>
<dbReference type="EMBL" id="LBUT01000028">
    <property type="protein sequence ID" value="KKQ68012.1"/>
    <property type="molecule type" value="Genomic_DNA"/>
</dbReference>
<dbReference type="Proteomes" id="UP000034406">
    <property type="component" value="Unassembled WGS sequence"/>
</dbReference>
<feature type="compositionally biased region" description="Polar residues" evidence="1">
    <location>
        <begin position="388"/>
        <end position="413"/>
    </location>
</feature>
<organism evidence="2 3">
    <name type="scientific">Candidatus Shapirobacteria bacterium GW2011_GWE2_38_30</name>
    <dbReference type="NCBI Taxonomy" id="1618490"/>
    <lineage>
        <taxon>Bacteria</taxon>
        <taxon>Candidatus Shapironibacteriota</taxon>
    </lineage>
</organism>
<feature type="region of interest" description="Disordered" evidence="1">
    <location>
        <begin position="388"/>
        <end position="414"/>
    </location>
</feature>
<dbReference type="AlphaFoldDB" id="A0A0G0JME7"/>
<evidence type="ECO:0000256" key="1">
    <source>
        <dbReference type="SAM" id="MobiDB-lite"/>
    </source>
</evidence>
<gene>
    <name evidence="2" type="ORF">US90_C0028G0006</name>
</gene>
<sequence>MSRLPKFFLFFLILFSVIQIQISTSHAFEPIIIDKADPVHPGNDGDQNYLPVDPNTIPLEKITRQPPILQSFDPIKIGTSDGSTIFAHQTINKVEQEKDIAEFTNLGFRQIFSHLANKFPNPFAPKDEISKTFKSLNPNTPIGASNMARRALPYKVEKCLISRRMIQAANSLQNPKGTTVDIIIATAPHQIRISEVAAYFKNDDSYFYDPNQDCTPASLPVGIPSKTKSILNSHNFNFAPDDIYQQLYKYAIEPVEANSYGVIYENCDLDDAGNTSNCDRQTVAIPLGAAPAGNGSDVMSQIIPAKSQIEQLDHGNTEINSPIPDKPNPLSFLARFFKLFFDGELKNSVTYQGKYQLNYYMPTELKEGLETQQTGMLQLFPQKDIEANNLNDLTPSSTNGDTIDPGKSNSDINQRAHYQLTPKSWQNTQ</sequence>
<dbReference type="STRING" id="1618490.US90_C0028G0006"/>
<protein>
    <submittedName>
        <fullName evidence="2">Uncharacterized protein</fullName>
    </submittedName>
</protein>
<evidence type="ECO:0000313" key="2">
    <source>
        <dbReference type="EMBL" id="KKQ68012.1"/>
    </source>
</evidence>
<accession>A0A0G0JME7</accession>
<evidence type="ECO:0000313" key="3">
    <source>
        <dbReference type="Proteomes" id="UP000034406"/>
    </source>
</evidence>
<name>A0A0G0JME7_9BACT</name>